<feature type="transmembrane region" description="Helical" evidence="6">
    <location>
        <begin position="281"/>
        <end position="299"/>
    </location>
</feature>
<dbReference type="GO" id="GO:0044341">
    <property type="term" value="P:sodium-dependent phosphate transport"/>
    <property type="evidence" value="ECO:0007669"/>
    <property type="project" value="InterPro"/>
</dbReference>
<feature type="transmembrane region" description="Helical" evidence="6">
    <location>
        <begin position="98"/>
        <end position="121"/>
    </location>
</feature>
<dbReference type="PANTHER" id="PTHR10010:SF46">
    <property type="entry name" value="SODIUM-DEPENDENT PHOSPHATE TRANSPORT PROTEIN 2B"/>
    <property type="match status" value="1"/>
</dbReference>
<organism evidence="8 9">
    <name type="scientific">Consotaella salsifontis</name>
    <dbReference type="NCBI Taxonomy" id="1365950"/>
    <lineage>
        <taxon>Bacteria</taxon>
        <taxon>Pseudomonadati</taxon>
        <taxon>Pseudomonadota</taxon>
        <taxon>Alphaproteobacteria</taxon>
        <taxon>Hyphomicrobiales</taxon>
        <taxon>Aurantimonadaceae</taxon>
        <taxon>Consotaella</taxon>
    </lineage>
</organism>
<keyword evidence="5 6" id="KW-0472">Membrane</keyword>
<evidence type="ECO:0000313" key="9">
    <source>
        <dbReference type="Proteomes" id="UP000190135"/>
    </source>
</evidence>
<evidence type="ECO:0000256" key="2">
    <source>
        <dbReference type="ARBA" id="ARBA00022475"/>
    </source>
</evidence>
<evidence type="ECO:0000256" key="6">
    <source>
        <dbReference type="SAM" id="Phobius"/>
    </source>
</evidence>
<dbReference type="InterPro" id="IPR038078">
    <property type="entry name" value="PhoU-like_sf"/>
</dbReference>
<feature type="transmembrane region" description="Helical" evidence="6">
    <location>
        <begin position="246"/>
        <end position="269"/>
    </location>
</feature>
<keyword evidence="2" id="KW-1003">Cell membrane</keyword>
<dbReference type="PANTHER" id="PTHR10010">
    <property type="entry name" value="SOLUTE CARRIER FAMILY 34 SODIUM PHOSPHATE , MEMBER 2-RELATED"/>
    <property type="match status" value="1"/>
</dbReference>
<sequence>MSTANVLISLGGGVALLLWGIHMISGGVQRALGSRLRGVLAFGLSNRFSAFSLGLVVTALLQSSTATALMTTSLAAGGAMDLIAALAVMLGANVGTTLIVQVVAFDITMVFPALILFGFIINRKARQATARDAGSALVGLGLVLLSLHLLTEVMRPVENSQALRLLLQSMTSDALLSAILAAILAWAAHSSVAAMLFIMSLAGSNVVPAPAALAMVIGANLGSALNPLSAAMGGDPTRLRVPVGNLITRLVGAAVSLPLIGPISDALLALDPSPVRAAAHFHLLFNVAIAGLFLGLLPLEARLLTRLFPMKVESSDPGAPLHLDEAALRVPSVALSNAAREVLRMADVVEEMLRGSQDVLHRGDRDRIAEISRMDDSLDRLNRAIQRYLGAIDQENLRESDTRRLSDILALAINLEHIGDIIDKNLMELARRRLKSGLQFSAEDSASIGEMHSRLLDHLQLAVSVFMFGNVEAARRLVAEKEGFRDIERQVTQRHVLHMRSGRRDEIETGSIHLDVTRDLKRIEAHIAATAYGVLEKHGELRNSRLTSHAAGEAG</sequence>
<dbReference type="AlphaFoldDB" id="A0A1T4TBU5"/>
<dbReference type="Proteomes" id="UP000190135">
    <property type="component" value="Unassembled WGS sequence"/>
</dbReference>
<protein>
    <submittedName>
        <fullName evidence="8">Phosphate:Na+ symporter</fullName>
    </submittedName>
</protein>
<reference evidence="8 9" key="1">
    <citation type="submission" date="2017-02" db="EMBL/GenBank/DDBJ databases">
        <authorList>
            <person name="Peterson S.W."/>
        </authorList>
    </citation>
    <scope>NUCLEOTIDE SEQUENCE [LARGE SCALE GENOMIC DNA]</scope>
    <source>
        <strain evidence="8 9">USBA 369</strain>
    </source>
</reference>
<feature type="transmembrane region" description="Helical" evidence="6">
    <location>
        <begin position="206"/>
        <end position="226"/>
    </location>
</feature>
<dbReference type="Pfam" id="PF02690">
    <property type="entry name" value="Na_Pi_cotrans"/>
    <property type="match status" value="2"/>
</dbReference>
<dbReference type="GO" id="GO:0005886">
    <property type="term" value="C:plasma membrane"/>
    <property type="evidence" value="ECO:0007669"/>
    <property type="project" value="UniProtKB-SubCell"/>
</dbReference>
<evidence type="ECO:0000313" key="8">
    <source>
        <dbReference type="EMBL" id="SKA37689.1"/>
    </source>
</evidence>
<keyword evidence="3 6" id="KW-0812">Transmembrane</keyword>
<feature type="transmembrane region" description="Helical" evidence="6">
    <location>
        <begin position="73"/>
        <end position="92"/>
    </location>
</feature>
<evidence type="ECO:0000256" key="5">
    <source>
        <dbReference type="ARBA" id="ARBA00023136"/>
    </source>
</evidence>
<accession>A0A1T4TBU5</accession>
<comment type="subcellular location">
    <subcellularLocation>
        <location evidence="1">Cell membrane</location>
        <topology evidence="1">Multi-pass membrane protein</topology>
    </subcellularLocation>
</comment>
<dbReference type="SUPFAM" id="SSF109755">
    <property type="entry name" value="PhoU-like"/>
    <property type="match status" value="1"/>
</dbReference>
<dbReference type="Pfam" id="PF01895">
    <property type="entry name" value="PhoU"/>
    <property type="match status" value="1"/>
</dbReference>
<evidence type="ECO:0000259" key="7">
    <source>
        <dbReference type="Pfam" id="PF01895"/>
    </source>
</evidence>
<dbReference type="InterPro" id="IPR003841">
    <property type="entry name" value="Na/Pi_transpt"/>
</dbReference>
<dbReference type="RefSeq" id="WP_078710352.1">
    <property type="nucleotide sequence ID" value="NZ_FUXL01000023.1"/>
</dbReference>
<evidence type="ECO:0000256" key="4">
    <source>
        <dbReference type="ARBA" id="ARBA00022989"/>
    </source>
</evidence>
<dbReference type="InterPro" id="IPR026022">
    <property type="entry name" value="PhoU_dom"/>
</dbReference>
<dbReference type="GO" id="GO:0005436">
    <property type="term" value="F:sodium:phosphate symporter activity"/>
    <property type="evidence" value="ECO:0007669"/>
    <property type="project" value="InterPro"/>
</dbReference>
<evidence type="ECO:0000256" key="1">
    <source>
        <dbReference type="ARBA" id="ARBA00004651"/>
    </source>
</evidence>
<dbReference type="OrthoDB" id="5778511at2"/>
<dbReference type="EMBL" id="FUXL01000023">
    <property type="protein sequence ID" value="SKA37689.1"/>
    <property type="molecule type" value="Genomic_DNA"/>
</dbReference>
<dbReference type="Gene3D" id="1.20.58.220">
    <property type="entry name" value="Phosphate transport system protein phou homolog 2, domain 2"/>
    <property type="match status" value="1"/>
</dbReference>
<dbReference type="STRING" id="1365950.SAMN05428963_12312"/>
<gene>
    <name evidence="8" type="ORF">SAMN05428963_12312</name>
</gene>
<evidence type="ECO:0000256" key="3">
    <source>
        <dbReference type="ARBA" id="ARBA00022692"/>
    </source>
</evidence>
<feature type="domain" description="PhoU" evidence="7">
    <location>
        <begin position="342"/>
        <end position="422"/>
    </location>
</feature>
<proteinExistence type="predicted"/>
<keyword evidence="4 6" id="KW-1133">Transmembrane helix</keyword>
<name>A0A1T4TBU5_9HYPH</name>
<feature type="transmembrane region" description="Helical" evidence="6">
    <location>
        <begin position="174"/>
        <end position="199"/>
    </location>
</feature>
<feature type="transmembrane region" description="Helical" evidence="6">
    <location>
        <begin position="40"/>
        <end position="61"/>
    </location>
</feature>
<dbReference type="NCBIfam" id="NF037997">
    <property type="entry name" value="Na_Pi_symport"/>
    <property type="match status" value="1"/>
</dbReference>
<keyword evidence="9" id="KW-1185">Reference proteome</keyword>